<keyword evidence="3 11" id="KW-0813">Transport</keyword>
<protein>
    <recommendedName>
        <fullName evidence="11">ATP synthase complex subunit 8</fullName>
    </recommendedName>
</protein>
<keyword evidence="5 11" id="KW-0812">Transmembrane</keyword>
<organism evidence="13">
    <name type="scientific">Tectus pyramis</name>
    <dbReference type="NCBI Taxonomy" id="500102"/>
    <lineage>
        <taxon>Eukaryota</taxon>
        <taxon>Metazoa</taxon>
        <taxon>Spiralia</taxon>
        <taxon>Lophotrochozoa</taxon>
        <taxon>Mollusca</taxon>
        <taxon>Gastropoda</taxon>
        <taxon>Vetigastropoda</taxon>
        <taxon>Trochida</taxon>
        <taxon>Trochoidea</taxon>
        <taxon>Tegulidae</taxon>
        <taxon>Tectus</taxon>
    </lineage>
</organism>
<dbReference type="AlphaFoldDB" id="A0A291C523"/>
<evidence type="ECO:0000256" key="10">
    <source>
        <dbReference type="ARBA" id="ARBA00023136"/>
    </source>
</evidence>
<reference evidence="13" key="1">
    <citation type="journal article" date="2017" name="Conserv Genet Resour">
        <title>The complete mitochondrial genome of an endangered reef gastropods Trochus pyramis.</title>
        <authorList>
            <person name="Zhao Z.-Y."/>
            <person name="Tu Z.-G."/>
            <person name="Cui J."/>
            <person name="Bai L.-R."/>
        </authorList>
    </citation>
    <scope>NUCLEOTIDE SEQUENCE</scope>
</reference>
<dbReference type="GO" id="GO:0031966">
    <property type="term" value="C:mitochondrial membrane"/>
    <property type="evidence" value="ECO:0007669"/>
    <property type="project" value="UniProtKB-SubCell"/>
</dbReference>
<dbReference type="GeneID" id="34726339"/>
<sequence>MPQLAPVNWIFLFILFWFVIGIVSVLIWWSFKVEYKIQGMGETGDVTPSINSSWSSANMDLKSWKW</sequence>
<dbReference type="EMBL" id="MF138911">
    <property type="protein sequence ID" value="ATF29384.1"/>
    <property type="molecule type" value="Genomic_DNA"/>
</dbReference>
<dbReference type="RefSeq" id="YP_009434652.1">
    <property type="nucleotide sequence ID" value="NC_036068.1"/>
</dbReference>
<dbReference type="GO" id="GO:0015986">
    <property type="term" value="P:proton motive force-driven ATP synthesis"/>
    <property type="evidence" value="ECO:0007669"/>
    <property type="project" value="InterPro"/>
</dbReference>
<dbReference type="Pfam" id="PF00895">
    <property type="entry name" value="ATP-synt_8"/>
    <property type="match status" value="1"/>
</dbReference>
<geneLocation type="mitochondrion" evidence="13"/>
<evidence type="ECO:0000256" key="12">
    <source>
        <dbReference type="SAM" id="Phobius"/>
    </source>
</evidence>
<evidence type="ECO:0000256" key="9">
    <source>
        <dbReference type="ARBA" id="ARBA00023128"/>
    </source>
</evidence>
<comment type="subcellular location">
    <subcellularLocation>
        <location evidence="1 11">Mitochondrion membrane</location>
        <topology evidence="1 11">Single-pass membrane protein</topology>
    </subcellularLocation>
</comment>
<comment type="similarity">
    <text evidence="2 11">Belongs to the ATPase protein 8 family.</text>
</comment>
<keyword evidence="6 11" id="KW-0375">Hydrogen ion transport</keyword>
<evidence type="ECO:0000256" key="3">
    <source>
        <dbReference type="ARBA" id="ARBA00022448"/>
    </source>
</evidence>
<evidence type="ECO:0000256" key="4">
    <source>
        <dbReference type="ARBA" id="ARBA00022547"/>
    </source>
</evidence>
<evidence type="ECO:0000256" key="2">
    <source>
        <dbReference type="ARBA" id="ARBA00008892"/>
    </source>
</evidence>
<dbReference type="GO" id="GO:0045259">
    <property type="term" value="C:proton-transporting ATP synthase complex"/>
    <property type="evidence" value="ECO:0007669"/>
    <property type="project" value="UniProtKB-KW"/>
</dbReference>
<dbReference type="GO" id="GO:0015078">
    <property type="term" value="F:proton transmembrane transporter activity"/>
    <property type="evidence" value="ECO:0007669"/>
    <property type="project" value="InterPro"/>
</dbReference>
<evidence type="ECO:0000256" key="5">
    <source>
        <dbReference type="ARBA" id="ARBA00022692"/>
    </source>
</evidence>
<evidence type="ECO:0000256" key="8">
    <source>
        <dbReference type="ARBA" id="ARBA00023065"/>
    </source>
</evidence>
<name>A0A291C523_9VEST</name>
<evidence type="ECO:0000256" key="1">
    <source>
        <dbReference type="ARBA" id="ARBA00004304"/>
    </source>
</evidence>
<keyword evidence="4 11" id="KW-0138">CF(0)</keyword>
<keyword evidence="7 12" id="KW-1133">Transmembrane helix</keyword>
<gene>
    <name evidence="13" type="primary">atp8</name>
</gene>
<keyword evidence="10 12" id="KW-0472">Membrane</keyword>
<evidence type="ECO:0000313" key="13">
    <source>
        <dbReference type="EMBL" id="ATF29384.1"/>
    </source>
</evidence>
<proteinExistence type="inferred from homology"/>
<feature type="transmembrane region" description="Helical" evidence="12">
    <location>
        <begin position="6"/>
        <end position="31"/>
    </location>
</feature>
<evidence type="ECO:0000256" key="6">
    <source>
        <dbReference type="ARBA" id="ARBA00022781"/>
    </source>
</evidence>
<evidence type="ECO:0000256" key="7">
    <source>
        <dbReference type="ARBA" id="ARBA00022989"/>
    </source>
</evidence>
<keyword evidence="9 11" id="KW-0496">Mitochondrion</keyword>
<dbReference type="InterPro" id="IPR001421">
    <property type="entry name" value="ATP8_metazoa"/>
</dbReference>
<accession>A0A291C523</accession>
<keyword evidence="8 11" id="KW-0406">Ion transport</keyword>
<evidence type="ECO:0000256" key="11">
    <source>
        <dbReference type="RuleBase" id="RU003661"/>
    </source>
</evidence>